<dbReference type="EMBL" id="CAEZTI010000144">
    <property type="protein sequence ID" value="CAB4567698.1"/>
    <property type="molecule type" value="Genomic_DNA"/>
</dbReference>
<dbReference type="InterPro" id="IPR008972">
    <property type="entry name" value="Cupredoxin"/>
</dbReference>
<dbReference type="SUPFAM" id="SSF49503">
    <property type="entry name" value="Cupredoxins"/>
    <property type="match status" value="1"/>
</dbReference>
<sequence>MANYGSIPQEFLVTKTSYEPGMIPVGDNNRFDEEDKGISVVDEIPEWEVNGAKVLRLNLEPGMYELLCNIEGHYGNGMHTSFEVVAGDSGD</sequence>
<keyword evidence="1" id="KW-0479">Metal-binding</keyword>
<reference evidence="2" key="1">
    <citation type="submission" date="2020-05" db="EMBL/GenBank/DDBJ databases">
        <authorList>
            <person name="Chiriac C."/>
            <person name="Salcher M."/>
            <person name="Ghai R."/>
            <person name="Kavagutti S V."/>
        </authorList>
    </citation>
    <scope>NUCLEOTIDE SEQUENCE</scope>
</reference>
<evidence type="ECO:0000256" key="1">
    <source>
        <dbReference type="ARBA" id="ARBA00022723"/>
    </source>
</evidence>
<organism evidence="2">
    <name type="scientific">freshwater metagenome</name>
    <dbReference type="NCBI Taxonomy" id="449393"/>
    <lineage>
        <taxon>unclassified sequences</taxon>
        <taxon>metagenomes</taxon>
        <taxon>ecological metagenomes</taxon>
    </lineage>
</organism>
<proteinExistence type="predicted"/>
<dbReference type="InterPro" id="IPR033138">
    <property type="entry name" value="Cu_oxidase_CS"/>
</dbReference>
<dbReference type="PROSITE" id="PS00079">
    <property type="entry name" value="MULTICOPPER_OXIDASE1"/>
    <property type="match status" value="1"/>
</dbReference>
<dbReference type="AlphaFoldDB" id="A0A6J6E2R4"/>
<evidence type="ECO:0000313" key="2">
    <source>
        <dbReference type="EMBL" id="CAB4567698.1"/>
    </source>
</evidence>
<protein>
    <submittedName>
        <fullName evidence="2">Unannotated protein</fullName>
    </submittedName>
</protein>
<accession>A0A6J6E2R4</accession>
<dbReference type="GO" id="GO:0046872">
    <property type="term" value="F:metal ion binding"/>
    <property type="evidence" value="ECO:0007669"/>
    <property type="project" value="UniProtKB-KW"/>
</dbReference>
<name>A0A6J6E2R4_9ZZZZ</name>
<dbReference type="Gene3D" id="2.60.40.420">
    <property type="entry name" value="Cupredoxins - blue copper proteins"/>
    <property type="match status" value="1"/>
</dbReference>
<gene>
    <name evidence="2" type="ORF">UFOPK1619_00751</name>
</gene>